<keyword evidence="3" id="KW-0049">Antioxidant</keyword>
<sequence>MAVNHGAPEDKTRHIGDLGNIIADSTGTATIKIKDTTIELEGDNSIIGRAVVVHAGEDDLGKGGHSDSLTTGHAGGRLACGVIGHM</sequence>
<evidence type="ECO:0000256" key="4">
    <source>
        <dbReference type="ARBA" id="ARBA00023002"/>
    </source>
</evidence>
<keyword evidence="2 6" id="KW-0862">Zinc</keyword>
<keyword evidence="9" id="KW-1185">Reference proteome</keyword>
<evidence type="ECO:0000256" key="5">
    <source>
        <dbReference type="ARBA" id="ARBA00049204"/>
    </source>
</evidence>
<dbReference type="GO" id="GO:0004784">
    <property type="term" value="F:superoxide dismutase activity"/>
    <property type="evidence" value="ECO:0007669"/>
    <property type="project" value="UniProtKB-EC"/>
</dbReference>
<dbReference type="Proteomes" id="UP001162156">
    <property type="component" value="Unassembled WGS sequence"/>
</dbReference>
<comment type="caution">
    <text evidence="8">The sequence shown here is derived from an EMBL/GenBank/DDBJ whole genome shotgun (WGS) entry which is preliminary data.</text>
</comment>
<dbReference type="AlphaFoldDB" id="A0AAV8ZAF3"/>
<comment type="function">
    <text evidence="6">Destroys radicals which are normally produced within the cells and which are toxic to biological systems.</text>
</comment>
<feature type="domain" description="Superoxide dismutase copper/zinc binding" evidence="7">
    <location>
        <begin position="3"/>
        <end position="83"/>
    </location>
</feature>
<dbReference type="PRINTS" id="PR00068">
    <property type="entry name" value="CUZNDISMTASE"/>
</dbReference>
<keyword evidence="1 6" id="KW-0479">Metal-binding</keyword>
<comment type="similarity">
    <text evidence="6">Belongs to the Cu-Zn superoxide dismutase family.</text>
</comment>
<dbReference type="GO" id="GO:0005507">
    <property type="term" value="F:copper ion binding"/>
    <property type="evidence" value="ECO:0007669"/>
    <property type="project" value="InterPro"/>
</dbReference>
<reference evidence="8" key="1">
    <citation type="journal article" date="2023" name="Insect Mol. Biol.">
        <title>Genome sequencing provides insights into the evolution of gene families encoding plant cell wall-degrading enzymes in longhorned beetles.</title>
        <authorList>
            <person name="Shin N.R."/>
            <person name="Okamura Y."/>
            <person name="Kirsch R."/>
            <person name="Pauchet Y."/>
        </authorList>
    </citation>
    <scope>NUCLEOTIDE SEQUENCE</scope>
    <source>
        <strain evidence="8">RBIC_L_NR</strain>
    </source>
</reference>
<comment type="cofactor">
    <cofactor evidence="6">
        <name>Zn(2+)</name>
        <dbReference type="ChEBI" id="CHEBI:29105"/>
    </cofactor>
    <text evidence="6">Binds 1 zinc ion per subunit.</text>
</comment>
<dbReference type="PROSITE" id="PS00332">
    <property type="entry name" value="SOD_CU_ZN_2"/>
    <property type="match status" value="1"/>
</dbReference>
<dbReference type="InterPro" id="IPR001424">
    <property type="entry name" value="SOD_Cu_Zn_dom"/>
</dbReference>
<proteinExistence type="inferred from homology"/>
<evidence type="ECO:0000256" key="1">
    <source>
        <dbReference type="ARBA" id="ARBA00022723"/>
    </source>
</evidence>
<dbReference type="InterPro" id="IPR024134">
    <property type="entry name" value="SOD_Cu/Zn_/chaperone"/>
</dbReference>
<organism evidence="8 9">
    <name type="scientific">Rhamnusium bicolor</name>
    <dbReference type="NCBI Taxonomy" id="1586634"/>
    <lineage>
        <taxon>Eukaryota</taxon>
        <taxon>Metazoa</taxon>
        <taxon>Ecdysozoa</taxon>
        <taxon>Arthropoda</taxon>
        <taxon>Hexapoda</taxon>
        <taxon>Insecta</taxon>
        <taxon>Pterygota</taxon>
        <taxon>Neoptera</taxon>
        <taxon>Endopterygota</taxon>
        <taxon>Coleoptera</taxon>
        <taxon>Polyphaga</taxon>
        <taxon>Cucujiformia</taxon>
        <taxon>Chrysomeloidea</taxon>
        <taxon>Cerambycidae</taxon>
        <taxon>Lepturinae</taxon>
        <taxon>Rhagiini</taxon>
        <taxon>Rhamnusium</taxon>
    </lineage>
</organism>
<comment type="cofactor">
    <cofactor evidence="6">
        <name>Cu cation</name>
        <dbReference type="ChEBI" id="CHEBI:23378"/>
    </cofactor>
    <text evidence="6">Binds 1 copper ion per subunit.</text>
</comment>
<dbReference type="InterPro" id="IPR036423">
    <property type="entry name" value="SOD-like_Cu/Zn_dom_sf"/>
</dbReference>
<gene>
    <name evidence="8" type="ORF">NQ314_005978</name>
</gene>
<evidence type="ECO:0000313" key="9">
    <source>
        <dbReference type="Proteomes" id="UP001162156"/>
    </source>
</evidence>
<dbReference type="Pfam" id="PF00080">
    <property type="entry name" value="Sod_Cu"/>
    <property type="match status" value="1"/>
</dbReference>
<evidence type="ECO:0000313" key="8">
    <source>
        <dbReference type="EMBL" id="KAJ8961049.1"/>
    </source>
</evidence>
<keyword evidence="6" id="KW-0186">Copper</keyword>
<dbReference type="Gene3D" id="2.60.40.200">
    <property type="entry name" value="Superoxide dismutase, copper/zinc binding domain"/>
    <property type="match status" value="1"/>
</dbReference>
<keyword evidence="4 6" id="KW-0560">Oxidoreductase</keyword>
<accession>A0AAV8ZAF3</accession>
<dbReference type="SUPFAM" id="SSF49329">
    <property type="entry name" value="Cu,Zn superoxide dismutase-like"/>
    <property type="match status" value="1"/>
</dbReference>
<evidence type="ECO:0000256" key="2">
    <source>
        <dbReference type="ARBA" id="ARBA00022833"/>
    </source>
</evidence>
<evidence type="ECO:0000256" key="6">
    <source>
        <dbReference type="RuleBase" id="RU000393"/>
    </source>
</evidence>
<evidence type="ECO:0000256" key="3">
    <source>
        <dbReference type="ARBA" id="ARBA00022862"/>
    </source>
</evidence>
<dbReference type="InterPro" id="IPR018152">
    <property type="entry name" value="SOD_Cu/Zn_BS"/>
</dbReference>
<dbReference type="EC" id="1.15.1.1" evidence="6"/>
<dbReference type="EMBL" id="JANEYF010001621">
    <property type="protein sequence ID" value="KAJ8961049.1"/>
    <property type="molecule type" value="Genomic_DNA"/>
</dbReference>
<name>A0AAV8ZAF3_9CUCU</name>
<protein>
    <recommendedName>
        <fullName evidence="6">Superoxide dismutase [Cu-Zn]</fullName>
        <ecNumber evidence="6">1.15.1.1</ecNumber>
    </recommendedName>
</protein>
<dbReference type="PANTHER" id="PTHR10003">
    <property type="entry name" value="SUPEROXIDE DISMUTASE CU-ZN -RELATED"/>
    <property type="match status" value="1"/>
</dbReference>
<comment type="catalytic activity">
    <reaction evidence="5 6">
        <text>2 superoxide + 2 H(+) = H2O2 + O2</text>
        <dbReference type="Rhea" id="RHEA:20696"/>
        <dbReference type="ChEBI" id="CHEBI:15378"/>
        <dbReference type="ChEBI" id="CHEBI:15379"/>
        <dbReference type="ChEBI" id="CHEBI:16240"/>
        <dbReference type="ChEBI" id="CHEBI:18421"/>
        <dbReference type="EC" id="1.15.1.1"/>
    </reaction>
</comment>
<evidence type="ECO:0000259" key="7">
    <source>
        <dbReference type="Pfam" id="PF00080"/>
    </source>
</evidence>